<evidence type="ECO:0000313" key="2">
    <source>
        <dbReference type="EMBL" id="JAH40625.1"/>
    </source>
</evidence>
<keyword evidence="1" id="KW-0472">Membrane</keyword>
<protein>
    <submittedName>
        <fullName evidence="2">Uncharacterized protein</fullName>
    </submittedName>
</protein>
<reference evidence="2" key="1">
    <citation type="submission" date="2014-11" db="EMBL/GenBank/DDBJ databases">
        <authorList>
            <person name="Amaro Gonzalez C."/>
        </authorList>
    </citation>
    <scope>NUCLEOTIDE SEQUENCE</scope>
</reference>
<evidence type="ECO:0000256" key="1">
    <source>
        <dbReference type="SAM" id="Phobius"/>
    </source>
</evidence>
<keyword evidence="1" id="KW-0812">Transmembrane</keyword>
<accession>A0A0E9SIW0</accession>
<name>A0A0E9SIW0_ANGAN</name>
<sequence length="36" mass="4413">MTPNFHGNFKFLNRQIFLLIFSSFTFYFFITLFSIL</sequence>
<feature type="transmembrane region" description="Helical" evidence="1">
    <location>
        <begin position="16"/>
        <end position="35"/>
    </location>
</feature>
<organism evidence="2">
    <name type="scientific">Anguilla anguilla</name>
    <name type="common">European freshwater eel</name>
    <name type="synonym">Muraena anguilla</name>
    <dbReference type="NCBI Taxonomy" id="7936"/>
    <lineage>
        <taxon>Eukaryota</taxon>
        <taxon>Metazoa</taxon>
        <taxon>Chordata</taxon>
        <taxon>Craniata</taxon>
        <taxon>Vertebrata</taxon>
        <taxon>Euteleostomi</taxon>
        <taxon>Actinopterygii</taxon>
        <taxon>Neopterygii</taxon>
        <taxon>Teleostei</taxon>
        <taxon>Anguilliformes</taxon>
        <taxon>Anguillidae</taxon>
        <taxon>Anguilla</taxon>
    </lineage>
</organism>
<keyword evidence="1" id="KW-1133">Transmembrane helix</keyword>
<dbReference type="EMBL" id="GBXM01067952">
    <property type="protein sequence ID" value="JAH40625.1"/>
    <property type="molecule type" value="Transcribed_RNA"/>
</dbReference>
<proteinExistence type="predicted"/>
<dbReference type="AlphaFoldDB" id="A0A0E9SIW0"/>
<reference evidence="2" key="2">
    <citation type="journal article" date="2015" name="Fish Shellfish Immunol.">
        <title>Early steps in the European eel (Anguilla anguilla)-Vibrio vulnificus interaction in the gills: Role of the RtxA13 toxin.</title>
        <authorList>
            <person name="Callol A."/>
            <person name="Pajuelo D."/>
            <person name="Ebbesson L."/>
            <person name="Teles M."/>
            <person name="MacKenzie S."/>
            <person name="Amaro C."/>
        </authorList>
    </citation>
    <scope>NUCLEOTIDE SEQUENCE</scope>
</reference>